<comment type="cofactor">
    <cofactor evidence="1">
        <name>Mg(2+)</name>
        <dbReference type="ChEBI" id="CHEBI:18420"/>
    </cofactor>
</comment>
<dbReference type="AlphaFoldDB" id="A0A4Q7ZDS7"/>
<dbReference type="InterPro" id="IPR020476">
    <property type="entry name" value="Nudix_hydrolase"/>
</dbReference>
<evidence type="ECO:0000256" key="5">
    <source>
        <dbReference type="RuleBase" id="RU003476"/>
    </source>
</evidence>
<accession>A0A4Q7ZDS7</accession>
<name>A0A4Q7ZDS7_9ACTN</name>
<proteinExistence type="inferred from homology"/>
<dbReference type="PROSITE" id="PS00893">
    <property type="entry name" value="NUDIX_BOX"/>
    <property type="match status" value="1"/>
</dbReference>
<feature type="domain" description="Nudix hydrolase" evidence="6">
    <location>
        <begin position="6"/>
        <end position="159"/>
    </location>
</feature>
<gene>
    <name evidence="7" type="ORF">EV385_0552</name>
</gene>
<comment type="caution">
    <text evidence="7">The sequence shown here is derived from an EMBL/GenBank/DDBJ whole genome shotgun (WGS) entry which is preliminary data.</text>
</comment>
<dbReference type="PROSITE" id="PS51462">
    <property type="entry name" value="NUDIX"/>
    <property type="match status" value="1"/>
</dbReference>
<evidence type="ECO:0000313" key="8">
    <source>
        <dbReference type="Proteomes" id="UP000292564"/>
    </source>
</evidence>
<dbReference type="GO" id="GO:0016787">
    <property type="term" value="F:hydrolase activity"/>
    <property type="evidence" value="ECO:0007669"/>
    <property type="project" value="UniProtKB-KW"/>
</dbReference>
<dbReference type="Proteomes" id="UP000292564">
    <property type="component" value="Unassembled WGS sequence"/>
</dbReference>
<dbReference type="Gene3D" id="3.90.79.10">
    <property type="entry name" value="Nucleoside Triphosphate Pyrophosphohydrolase"/>
    <property type="match status" value="1"/>
</dbReference>
<comment type="similarity">
    <text evidence="2 5">Belongs to the Nudix hydrolase family.</text>
</comment>
<dbReference type="CDD" id="cd04685">
    <property type="entry name" value="NUDIX_Hydrolase"/>
    <property type="match status" value="1"/>
</dbReference>
<evidence type="ECO:0000256" key="2">
    <source>
        <dbReference type="ARBA" id="ARBA00005582"/>
    </source>
</evidence>
<keyword evidence="3 5" id="KW-0378">Hydrolase</keyword>
<evidence type="ECO:0000256" key="3">
    <source>
        <dbReference type="ARBA" id="ARBA00022801"/>
    </source>
</evidence>
<dbReference type="PRINTS" id="PR00502">
    <property type="entry name" value="NUDIXFAMILY"/>
</dbReference>
<evidence type="ECO:0000259" key="6">
    <source>
        <dbReference type="PROSITE" id="PS51462"/>
    </source>
</evidence>
<dbReference type="OrthoDB" id="9804442at2"/>
<keyword evidence="8" id="KW-1185">Reference proteome</keyword>
<evidence type="ECO:0000313" key="7">
    <source>
        <dbReference type="EMBL" id="RZU48827.1"/>
    </source>
</evidence>
<evidence type="ECO:0000256" key="1">
    <source>
        <dbReference type="ARBA" id="ARBA00001946"/>
    </source>
</evidence>
<evidence type="ECO:0000256" key="4">
    <source>
        <dbReference type="ARBA" id="ARBA00022842"/>
    </source>
</evidence>
<protein>
    <submittedName>
        <fullName evidence="7">NUDIX domain-containing protein</fullName>
    </submittedName>
</protein>
<keyword evidence="4" id="KW-0460">Magnesium</keyword>
<dbReference type="RefSeq" id="WP_130508011.1">
    <property type="nucleotide sequence ID" value="NZ_SHKY01000001.1"/>
</dbReference>
<dbReference type="EMBL" id="SHKY01000001">
    <property type="protein sequence ID" value="RZU48827.1"/>
    <property type="molecule type" value="Genomic_DNA"/>
</dbReference>
<dbReference type="SUPFAM" id="SSF55811">
    <property type="entry name" value="Nudix"/>
    <property type="match status" value="1"/>
</dbReference>
<reference evidence="7 8" key="1">
    <citation type="submission" date="2019-02" db="EMBL/GenBank/DDBJ databases">
        <title>Sequencing the genomes of 1000 actinobacteria strains.</title>
        <authorList>
            <person name="Klenk H.-P."/>
        </authorList>
    </citation>
    <scope>NUCLEOTIDE SEQUENCE [LARGE SCALE GENOMIC DNA]</scope>
    <source>
        <strain evidence="7 8">DSM 45162</strain>
    </source>
</reference>
<dbReference type="Pfam" id="PF00293">
    <property type="entry name" value="NUDIX"/>
    <property type="match status" value="1"/>
</dbReference>
<organism evidence="7 8">
    <name type="scientific">Krasilnikovia cinnamomea</name>
    <dbReference type="NCBI Taxonomy" id="349313"/>
    <lineage>
        <taxon>Bacteria</taxon>
        <taxon>Bacillati</taxon>
        <taxon>Actinomycetota</taxon>
        <taxon>Actinomycetes</taxon>
        <taxon>Micromonosporales</taxon>
        <taxon>Micromonosporaceae</taxon>
        <taxon>Krasilnikovia</taxon>
    </lineage>
</organism>
<dbReference type="InterPro" id="IPR000086">
    <property type="entry name" value="NUDIX_hydrolase_dom"/>
</dbReference>
<dbReference type="PANTHER" id="PTHR43046:SF12">
    <property type="entry name" value="GDP-MANNOSE MANNOSYL HYDROLASE"/>
    <property type="match status" value="1"/>
</dbReference>
<sequence length="181" mass="19926">MPDDVKIRPSARVVLLDEDDRVLMLKIHDPAAARGPNPITADFWLLVGGGVEPGETYEQAARREVFEETGIRDVSIGRCVWTQEKLVAGTAGEPWLVTARFFVARVSARSVVDFGSHEPLEASTIEGYHWFSHQEILEREGRETFLPPGLGRLLGDVLNDVHEGPVSLTDAAEVARAPSDE</sequence>
<dbReference type="InterPro" id="IPR015797">
    <property type="entry name" value="NUDIX_hydrolase-like_dom_sf"/>
</dbReference>
<dbReference type="PANTHER" id="PTHR43046">
    <property type="entry name" value="GDP-MANNOSE MANNOSYL HYDROLASE"/>
    <property type="match status" value="1"/>
</dbReference>
<dbReference type="InterPro" id="IPR020084">
    <property type="entry name" value="NUDIX_hydrolase_CS"/>
</dbReference>